<reference evidence="12 13" key="1">
    <citation type="submission" date="2023-08" db="EMBL/GenBank/DDBJ databases">
        <title>A Necator americanus chromosomal reference genome.</title>
        <authorList>
            <person name="Ilik V."/>
            <person name="Petrzelkova K.J."/>
            <person name="Pardy F."/>
            <person name="Fuh T."/>
            <person name="Niatou-Singa F.S."/>
            <person name="Gouil Q."/>
            <person name="Baker L."/>
            <person name="Ritchie M.E."/>
            <person name="Jex A.R."/>
            <person name="Gazzola D."/>
            <person name="Li H."/>
            <person name="Toshio Fujiwara R."/>
            <person name="Zhan B."/>
            <person name="Aroian R.V."/>
            <person name="Pafco B."/>
            <person name="Schwarz E.M."/>
        </authorList>
    </citation>
    <scope>NUCLEOTIDE SEQUENCE [LARGE SCALE GENOMIC DNA]</scope>
    <source>
        <strain evidence="12 13">Aroian</strain>
        <tissue evidence="12">Whole animal</tissue>
    </source>
</reference>
<dbReference type="HAMAP" id="MF_03101">
    <property type="entry name" value="Deoxyhypusine_hydroxylase"/>
    <property type="match status" value="1"/>
</dbReference>
<feature type="binding site" evidence="10">
    <location>
        <position position="59"/>
    </location>
    <ligand>
        <name>Fe cation</name>
        <dbReference type="ChEBI" id="CHEBI:24875"/>
        <label>1</label>
    </ligand>
</feature>
<dbReference type="InterPro" id="IPR004155">
    <property type="entry name" value="PBS_lyase_HEAT"/>
</dbReference>
<comment type="function">
    <text evidence="10">Catalyzes the hydroxylation of the N(6)-(4-aminobutyl)-L-lysine intermediate to form hypusine, an essential post-translational modification only found in mature eIF-5A factor.</text>
</comment>
<dbReference type="Proteomes" id="UP001303046">
    <property type="component" value="Unassembled WGS sequence"/>
</dbReference>
<feature type="binding site" evidence="10">
    <location>
        <position position="92"/>
    </location>
    <ligand>
        <name>Fe cation</name>
        <dbReference type="ChEBI" id="CHEBI:24875"/>
        <label>1</label>
    </ligand>
</feature>
<comment type="similarity">
    <text evidence="10">Belongs to the deoxyhypusine hydroxylase family.</text>
</comment>
<keyword evidence="7 10" id="KW-0503">Monooxygenase</keyword>
<evidence type="ECO:0000256" key="11">
    <source>
        <dbReference type="PROSITE-ProRule" id="PRU00103"/>
    </source>
</evidence>
<evidence type="ECO:0000256" key="2">
    <source>
        <dbReference type="ARBA" id="ARBA00005041"/>
    </source>
</evidence>
<dbReference type="InterPro" id="IPR011989">
    <property type="entry name" value="ARM-like"/>
</dbReference>
<dbReference type="InterPro" id="IPR027517">
    <property type="entry name" value="Deoxyhypusine_hydroxylase"/>
</dbReference>
<evidence type="ECO:0000256" key="7">
    <source>
        <dbReference type="ARBA" id="ARBA00023033"/>
    </source>
</evidence>
<feature type="binding site" evidence="10">
    <location>
        <position position="211"/>
    </location>
    <ligand>
        <name>Fe cation</name>
        <dbReference type="ChEBI" id="CHEBI:24875"/>
        <label>2</label>
    </ligand>
</feature>
<evidence type="ECO:0000256" key="5">
    <source>
        <dbReference type="ARBA" id="ARBA00023002"/>
    </source>
</evidence>
<keyword evidence="3 10" id="KW-0479">Metal-binding</keyword>
<gene>
    <name evidence="12" type="primary">Necator_chrII.g6391</name>
    <name evidence="12" type="ORF">RB195_018598</name>
</gene>
<proteinExistence type="inferred from homology"/>
<feature type="binding site" evidence="10">
    <location>
        <position position="210"/>
    </location>
    <ligand>
        <name>Fe cation</name>
        <dbReference type="ChEBI" id="CHEBI:24875"/>
        <label>2</label>
    </ligand>
</feature>
<dbReference type="PANTHER" id="PTHR12697:SF5">
    <property type="entry name" value="DEOXYHYPUSINE HYDROXYLASE"/>
    <property type="match status" value="1"/>
</dbReference>
<dbReference type="EC" id="1.14.99.29" evidence="10"/>
<comment type="catalytic activity">
    <reaction evidence="1 10">
        <text>[eIF5A protein]-deoxyhypusine + AH2 + O2 = [eIF5A protein]-hypusine + A + H2O</text>
        <dbReference type="Rhea" id="RHEA:14101"/>
        <dbReference type="Rhea" id="RHEA-COMP:10144"/>
        <dbReference type="Rhea" id="RHEA-COMP:12592"/>
        <dbReference type="ChEBI" id="CHEBI:13193"/>
        <dbReference type="ChEBI" id="CHEBI:15377"/>
        <dbReference type="ChEBI" id="CHEBI:15379"/>
        <dbReference type="ChEBI" id="CHEBI:17499"/>
        <dbReference type="ChEBI" id="CHEBI:82657"/>
        <dbReference type="ChEBI" id="CHEBI:91175"/>
        <dbReference type="EC" id="1.14.99.29"/>
    </reaction>
</comment>
<protein>
    <recommendedName>
        <fullName evidence="10">Deoxyhypusine hydroxylase</fullName>
        <shortName evidence="10">DOHH</shortName>
        <ecNumber evidence="10">1.14.99.29</ecNumber>
    </recommendedName>
    <alternativeName>
        <fullName evidence="10">Deoxyhypusine dioxygenase</fullName>
    </alternativeName>
    <alternativeName>
        <fullName evidence="10">Deoxyhypusine monooxygenase</fullName>
    </alternativeName>
</protein>
<dbReference type="SMART" id="SM00567">
    <property type="entry name" value="EZ_HEAT"/>
    <property type="match status" value="5"/>
</dbReference>
<dbReference type="InterPro" id="IPR021133">
    <property type="entry name" value="HEAT_type_2"/>
</dbReference>
<evidence type="ECO:0000256" key="9">
    <source>
        <dbReference type="ARBA" id="ARBA00045876"/>
    </source>
</evidence>
<evidence type="ECO:0000256" key="3">
    <source>
        <dbReference type="ARBA" id="ARBA00022723"/>
    </source>
</evidence>
<evidence type="ECO:0000313" key="13">
    <source>
        <dbReference type="Proteomes" id="UP001303046"/>
    </source>
</evidence>
<evidence type="ECO:0000313" key="12">
    <source>
        <dbReference type="EMBL" id="KAK6735480.1"/>
    </source>
</evidence>
<dbReference type="Gene3D" id="1.25.10.10">
    <property type="entry name" value="Leucine-rich Repeat Variant"/>
    <property type="match status" value="2"/>
</dbReference>
<feature type="binding site" evidence="10">
    <location>
        <position position="244"/>
    </location>
    <ligand>
        <name>Fe cation</name>
        <dbReference type="ChEBI" id="CHEBI:24875"/>
        <label>2</label>
    </ligand>
</feature>
<comment type="cofactor">
    <cofactor evidence="10">
        <name>Fe(2+)</name>
        <dbReference type="ChEBI" id="CHEBI:29033"/>
    </cofactor>
    <text evidence="10">Binds 2 Fe(2+) ions per subunit.</text>
</comment>
<organism evidence="12 13">
    <name type="scientific">Necator americanus</name>
    <name type="common">Human hookworm</name>
    <dbReference type="NCBI Taxonomy" id="51031"/>
    <lineage>
        <taxon>Eukaryota</taxon>
        <taxon>Metazoa</taxon>
        <taxon>Ecdysozoa</taxon>
        <taxon>Nematoda</taxon>
        <taxon>Chromadorea</taxon>
        <taxon>Rhabditida</taxon>
        <taxon>Rhabditina</taxon>
        <taxon>Rhabditomorpha</taxon>
        <taxon>Strongyloidea</taxon>
        <taxon>Ancylostomatidae</taxon>
        <taxon>Bunostominae</taxon>
        <taxon>Necator</taxon>
    </lineage>
</organism>
<dbReference type="PROSITE" id="PS50077">
    <property type="entry name" value="HEAT_REPEAT"/>
    <property type="match status" value="1"/>
</dbReference>
<dbReference type="PANTHER" id="PTHR12697">
    <property type="entry name" value="PBS LYASE HEAT-LIKE PROTEIN"/>
    <property type="match status" value="1"/>
</dbReference>
<dbReference type="SUPFAM" id="SSF48371">
    <property type="entry name" value="ARM repeat"/>
    <property type="match status" value="1"/>
</dbReference>
<feature type="binding site" evidence="10">
    <location>
        <position position="60"/>
    </location>
    <ligand>
        <name>Fe cation</name>
        <dbReference type="ChEBI" id="CHEBI:24875"/>
        <label>1</label>
    </ligand>
</feature>
<evidence type="ECO:0000256" key="8">
    <source>
        <dbReference type="ARBA" id="ARBA00023256"/>
    </source>
</evidence>
<feature type="binding site" evidence="10">
    <location>
        <position position="243"/>
    </location>
    <ligand>
        <name>Fe cation</name>
        <dbReference type="ChEBI" id="CHEBI:24875"/>
        <label>2</label>
    </ligand>
</feature>
<name>A0ABR1CDG3_NECAM</name>
<comment type="pathway">
    <text evidence="2 10">Protein modification; eIF5A hypusination.</text>
</comment>
<evidence type="ECO:0000256" key="10">
    <source>
        <dbReference type="HAMAP-Rule" id="MF_03101"/>
    </source>
</evidence>
<evidence type="ECO:0000256" key="6">
    <source>
        <dbReference type="ARBA" id="ARBA00023004"/>
    </source>
</evidence>
<evidence type="ECO:0000256" key="1">
    <source>
        <dbReference type="ARBA" id="ARBA00000068"/>
    </source>
</evidence>
<keyword evidence="5 10" id="KW-0560">Oxidoreductase</keyword>
<feature type="binding site" evidence="10">
    <location>
        <position position="93"/>
    </location>
    <ligand>
        <name>Fe cation</name>
        <dbReference type="ChEBI" id="CHEBI:24875"/>
        <label>1</label>
    </ligand>
</feature>
<comment type="caution">
    <text evidence="12">The sequence shown here is derived from an EMBL/GenBank/DDBJ whole genome shotgun (WGS) entry which is preliminary data.</text>
</comment>
<sequence>MERGLTAQQIDGFGAVLNDASKPLKARFRALFILRNIGCDLSIKWIAKCFGDDSALLKHELAYCLGQTQNTTAIPVLAEVLRDTSQETIVRHEAGEALGAIGDKSALSTLEKYSKDSCQEIAETCQLAVERIHWVNASGDKTESPYQSTDPTATALSDNVTELGVILIDPNRPLWDRYCAMFKLRNINTDISIKTLALGLCCEDSALLRHEVAYVLGQVQSSVAIKGLKSRLSLISENCMVRHECAEALGAIATEECISILQEYAKDEERIVRESCEVALDMAEYENSSELHRVMGCVLRPIFGRAGGRIKSRLLYMTRYASTVSSIDYS</sequence>
<keyword evidence="4" id="KW-0677">Repeat</keyword>
<feature type="repeat" description="HEAT" evidence="11">
    <location>
        <begin position="73"/>
        <end position="113"/>
    </location>
</feature>
<dbReference type="Pfam" id="PF13646">
    <property type="entry name" value="HEAT_2"/>
    <property type="match status" value="2"/>
</dbReference>
<keyword evidence="6 10" id="KW-0408">Iron</keyword>
<keyword evidence="13" id="KW-1185">Reference proteome</keyword>
<dbReference type="InterPro" id="IPR016024">
    <property type="entry name" value="ARM-type_fold"/>
</dbReference>
<dbReference type="EMBL" id="JAVFWL010000002">
    <property type="protein sequence ID" value="KAK6735480.1"/>
    <property type="molecule type" value="Genomic_DNA"/>
</dbReference>
<accession>A0ABR1CDG3</accession>
<keyword evidence="8 10" id="KW-0386">Hypusine biosynthesis</keyword>
<evidence type="ECO:0000256" key="4">
    <source>
        <dbReference type="ARBA" id="ARBA00022737"/>
    </source>
</evidence>
<comment type="function">
    <text evidence="9">Catalyzes the hydroxylation of the N(6)-(4-aminobutyl)-L-lysine intermediate produced by deoxyhypusine synthase/DHPS on a critical lysine of the eukaryotic translation initiation factor 5A/eIF-5A. This is the second step of the post-translational modification of that lysine into an unusual amino acid residue named hypusine. Hypusination is unique to mature eIF-5A factor and is essential for its function.</text>
</comment>